<dbReference type="PROSITE" id="PS50931">
    <property type="entry name" value="HTH_LYSR"/>
    <property type="match status" value="1"/>
</dbReference>
<evidence type="ECO:0000256" key="1">
    <source>
        <dbReference type="ARBA" id="ARBA00009437"/>
    </source>
</evidence>
<dbReference type="AlphaFoldDB" id="A0AB35L531"/>
<comment type="caution">
    <text evidence="5">The sequence shown here is derived from an EMBL/GenBank/DDBJ whole genome shotgun (WGS) entry which is preliminary data.</text>
</comment>
<reference evidence="5" key="2">
    <citation type="submission" date="2023-10" db="EMBL/GenBank/DDBJ databases">
        <title>Analysis of Resistance Genes of Carbapenem-resistant Providencia rettgeri.</title>
        <authorList>
            <person name="Liu M."/>
        </authorList>
    </citation>
    <scope>NUCLEOTIDE SEQUENCE</scope>
    <source>
        <strain evidence="5">QITACRE101</strain>
    </source>
</reference>
<dbReference type="Gene3D" id="1.10.10.10">
    <property type="entry name" value="Winged helix-like DNA-binding domain superfamily/Winged helix DNA-binding domain"/>
    <property type="match status" value="1"/>
</dbReference>
<protein>
    <submittedName>
        <fullName evidence="5">LysR family transcriptional regulator</fullName>
    </submittedName>
</protein>
<dbReference type="InterPro" id="IPR036390">
    <property type="entry name" value="WH_DNA-bd_sf"/>
</dbReference>
<evidence type="ECO:0000259" key="4">
    <source>
        <dbReference type="PROSITE" id="PS50931"/>
    </source>
</evidence>
<dbReference type="Pfam" id="PF00126">
    <property type="entry name" value="HTH_1"/>
    <property type="match status" value="1"/>
</dbReference>
<dbReference type="RefSeq" id="WP_123382001.1">
    <property type="nucleotide sequence ID" value="NZ_ABEXOG020000065.1"/>
</dbReference>
<evidence type="ECO:0000256" key="2">
    <source>
        <dbReference type="ARBA" id="ARBA00023015"/>
    </source>
</evidence>
<organism evidence="5 6">
    <name type="scientific">Providencia rettgeri</name>
    <dbReference type="NCBI Taxonomy" id="587"/>
    <lineage>
        <taxon>Bacteria</taxon>
        <taxon>Pseudomonadati</taxon>
        <taxon>Pseudomonadota</taxon>
        <taxon>Gammaproteobacteria</taxon>
        <taxon>Enterobacterales</taxon>
        <taxon>Morganellaceae</taxon>
        <taxon>Providencia</taxon>
    </lineage>
</organism>
<keyword evidence="3" id="KW-0804">Transcription</keyword>
<comment type="similarity">
    <text evidence="1">Belongs to the LysR transcriptional regulatory family.</text>
</comment>
<name>A0AB35L531_PRORE</name>
<accession>A0AB35L531</accession>
<keyword evidence="2" id="KW-0805">Transcription regulation</keyword>
<evidence type="ECO:0000313" key="6">
    <source>
        <dbReference type="Proteomes" id="UP001162044"/>
    </source>
</evidence>
<dbReference type="GO" id="GO:0000976">
    <property type="term" value="F:transcription cis-regulatory region binding"/>
    <property type="evidence" value="ECO:0007669"/>
    <property type="project" value="TreeGrafter"/>
</dbReference>
<dbReference type="GO" id="GO:0003700">
    <property type="term" value="F:DNA-binding transcription factor activity"/>
    <property type="evidence" value="ECO:0007669"/>
    <property type="project" value="InterPro"/>
</dbReference>
<dbReference type="SUPFAM" id="SSF46785">
    <property type="entry name" value="Winged helix' DNA-binding domain"/>
    <property type="match status" value="1"/>
</dbReference>
<dbReference type="EMBL" id="JARVQW010000001">
    <property type="protein sequence ID" value="MDH2304268.1"/>
    <property type="molecule type" value="Genomic_DNA"/>
</dbReference>
<feature type="domain" description="HTH lysR-type" evidence="4">
    <location>
        <begin position="6"/>
        <end position="63"/>
    </location>
</feature>
<sequence>MEKTRTTLDQWITLQAVVDYGGFAQAAEILHRTQSSISYTISKLEQTLEIEIFSLEKRRAVLTKQGEQLLALSREVTNKAISLEEVAKSLNYEGNNKINIVIDSLYQSDEILKKIGGLSRSRKDYDIDLKRVLLKKTDVFEVKNYDLLITHHYVESLNPIFLEQVEAVFVSNPNHKLQHCQADNVLKSMEKTTLIALGTTDMDSIKSIQTIHVPNVDLAIQLTENSIGYLWLPKNLVQKELNNNSLKELKTANKKSFYNFYMYLNKNSMANEILRYHLIDNEKAKLMSQLMNNQN</sequence>
<dbReference type="PANTHER" id="PTHR30126:SF88">
    <property type="entry name" value="TRANSCRIPTIONAL REGULATOR-RELATED"/>
    <property type="match status" value="1"/>
</dbReference>
<dbReference type="InterPro" id="IPR000847">
    <property type="entry name" value="LysR_HTH_N"/>
</dbReference>
<dbReference type="InterPro" id="IPR036388">
    <property type="entry name" value="WH-like_DNA-bd_sf"/>
</dbReference>
<proteinExistence type="inferred from homology"/>
<gene>
    <name evidence="5" type="ORF">QDQ51_02395</name>
</gene>
<evidence type="ECO:0000256" key="3">
    <source>
        <dbReference type="ARBA" id="ARBA00023163"/>
    </source>
</evidence>
<reference evidence="5" key="1">
    <citation type="submission" date="2023-04" db="EMBL/GenBank/DDBJ databases">
        <authorList>
            <person name="Li W."/>
        </authorList>
    </citation>
    <scope>NUCLEOTIDE SEQUENCE</scope>
    <source>
        <strain evidence="5">QITACRE101</strain>
    </source>
</reference>
<evidence type="ECO:0000313" key="5">
    <source>
        <dbReference type="EMBL" id="MDH2304268.1"/>
    </source>
</evidence>
<dbReference type="Gene3D" id="3.40.190.290">
    <property type="match status" value="1"/>
</dbReference>
<dbReference type="Proteomes" id="UP001162044">
    <property type="component" value="Unassembled WGS sequence"/>
</dbReference>
<dbReference type="PANTHER" id="PTHR30126">
    <property type="entry name" value="HTH-TYPE TRANSCRIPTIONAL REGULATOR"/>
    <property type="match status" value="1"/>
</dbReference>